<evidence type="ECO:0000313" key="2">
    <source>
        <dbReference type="Proteomes" id="UP000831768"/>
    </source>
</evidence>
<gene>
    <name evidence="1" type="ORF">MW046_02920</name>
</gene>
<sequence>MDWDRSPGVMDDGVKVRVMTYVDEEMECTLDAEEWAAFKDDTPTLYGCTSCELLSESTRPYPGAWSKCPRCKRRMAEVKYMIKK</sequence>
<dbReference type="AlphaFoldDB" id="A0A8U0A3I3"/>
<dbReference type="RefSeq" id="WP_247994073.1">
    <property type="nucleotide sequence ID" value="NZ_CP096019.1"/>
</dbReference>
<protein>
    <submittedName>
        <fullName evidence="1">Uncharacterized protein</fullName>
    </submittedName>
</protein>
<dbReference type="GeneID" id="71926965"/>
<dbReference type="Proteomes" id="UP000831768">
    <property type="component" value="Chromosome"/>
</dbReference>
<organism evidence="1 2">
    <name type="scientific">Halocatena salina</name>
    <dbReference type="NCBI Taxonomy" id="2934340"/>
    <lineage>
        <taxon>Archaea</taxon>
        <taxon>Methanobacteriati</taxon>
        <taxon>Methanobacteriota</taxon>
        <taxon>Stenosarchaea group</taxon>
        <taxon>Halobacteria</taxon>
        <taxon>Halobacteriales</taxon>
        <taxon>Natronomonadaceae</taxon>
        <taxon>Halocatena</taxon>
    </lineage>
</organism>
<evidence type="ECO:0000313" key="1">
    <source>
        <dbReference type="EMBL" id="UPM43406.1"/>
    </source>
</evidence>
<dbReference type="KEGG" id="haad:MW046_02920"/>
<keyword evidence="2" id="KW-1185">Reference proteome</keyword>
<proteinExistence type="predicted"/>
<name>A0A8U0A3I3_9EURY</name>
<dbReference type="EMBL" id="CP096019">
    <property type="protein sequence ID" value="UPM43406.1"/>
    <property type="molecule type" value="Genomic_DNA"/>
</dbReference>
<reference evidence="1" key="1">
    <citation type="submission" date="2022-04" db="EMBL/GenBank/DDBJ databases">
        <title>Halocatena sp. nov., isolated from a salt lake.</title>
        <authorList>
            <person name="Cui H.-L."/>
        </authorList>
    </citation>
    <scope>NUCLEOTIDE SEQUENCE</scope>
    <source>
        <strain evidence="1">AD-1</strain>
    </source>
</reference>
<accession>A0A8U0A3I3</accession>